<sequence>MEEKKEIFLGQKESVARYNLDTQTVTWSTQVKGTPSLISIYKDHLIVQGLNKWGTKYIQHCLEASSGKLLWFSEEFKGIVVPHFIDDDMFFLDQKRQICKVSLTRGQVYFREKFAGAFRKYSYLLAISGEDVYLISKRNTLLVDKADGSTSEIKEMNSFSKQDITAACGSNLDQISNISSHVAAAAQASAYVAPVNGGGGDGS</sequence>
<gene>
    <name evidence="1" type="ORF">METZ01_LOCUS319242</name>
</gene>
<protein>
    <submittedName>
        <fullName evidence="1">Uncharacterized protein</fullName>
    </submittedName>
</protein>
<accession>A0A382P0W6</accession>
<dbReference type="AlphaFoldDB" id="A0A382P0W6"/>
<reference evidence="1" key="1">
    <citation type="submission" date="2018-05" db="EMBL/GenBank/DDBJ databases">
        <authorList>
            <person name="Lanie J.A."/>
            <person name="Ng W.-L."/>
            <person name="Kazmierczak K.M."/>
            <person name="Andrzejewski T.M."/>
            <person name="Davidsen T.M."/>
            <person name="Wayne K.J."/>
            <person name="Tettelin H."/>
            <person name="Glass J.I."/>
            <person name="Rusch D."/>
            <person name="Podicherti R."/>
            <person name="Tsui H.-C.T."/>
            <person name="Winkler M.E."/>
        </authorList>
    </citation>
    <scope>NUCLEOTIDE SEQUENCE</scope>
</reference>
<dbReference type="Gene3D" id="2.130.10.10">
    <property type="entry name" value="YVTN repeat-like/Quinoprotein amine dehydrogenase"/>
    <property type="match status" value="1"/>
</dbReference>
<proteinExistence type="predicted"/>
<dbReference type="InterPro" id="IPR015943">
    <property type="entry name" value="WD40/YVTN_repeat-like_dom_sf"/>
</dbReference>
<name>A0A382P0W6_9ZZZZ</name>
<evidence type="ECO:0000313" key="1">
    <source>
        <dbReference type="EMBL" id="SVC66388.1"/>
    </source>
</evidence>
<dbReference type="EMBL" id="UINC01103759">
    <property type="protein sequence ID" value="SVC66388.1"/>
    <property type="molecule type" value="Genomic_DNA"/>
</dbReference>
<organism evidence="1">
    <name type="scientific">marine metagenome</name>
    <dbReference type="NCBI Taxonomy" id="408172"/>
    <lineage>
        <taxon>unclassified sequences</taxon>
        <taxon>metagenomes</taxon>
        <taxon>ecological metagenomes</taxon>
    </lineage>
</organism>